<protein>
    <submittedName>
        <fullName evidence="1">Uncharacterized protein</fullName>
    </submittedName>
</protein>
<accession>X0TK72</accession>
<gene>
    <name evidence="1" type="ORF">S01H1_23874</name>
</gene>
<proteinExistence type="predicted"/>
<sequence length="36" mass="3937">ECVSKEVGVARCSAEYDLLFLMYDSYDALAYGGAKV</sequence>
<evidence type="ECO:0000313" key="1">
    <source>
        <dbReference type="EMBL" id="GAF88522.1"/>
    </source>
</evidence>
<name>X0TK72_9ZZZZ</name>
<dbReference type="EMBL" id="BARS01013954">
    <property type="protein sequence ID" value="GAF88522.1"/>
    <property type="molecule type" value="Genomic_DNA"/>
</dbReference>
<reference evidence="1" key="1">
    <citation type="journal article" date="2014" name="Front. Microbiol.">
        <title>High frequency of phylogenetically diverse reductive dehalogenase-homologous genes in deep subseafloor sedimentary metagenomes.</title>
        <authorList>
            <person name="Kawai M."/>
            <person name="Futagami T."/>
            <person name="Toyoda A."/>
            <person name="Takaki Y."/>
            <person name="Nishi S."/>
            <person name="Hori S."/>
            <person name="Arai W."/>
            <person name="Tsubouchi T."/>
            <person name="Morono Y."/>
            <person name="Uchiyama I."/>
            <person name="Ito T."/>
            <person name="Fujiyama A."/>
            <person name="Inagaki F."/>
            <person name="Takami H."/>
        </authorList>
    </citation>
    <scope>NUCLEOTIDE SEQUENCE</scope>
    <source>
        <strain evidence="1">Expedition CK06-06</strain>
    </source>
</reference>
<comment type="caution">
    <text evidence="1">The sequence shown here is derived from an EMBL/GenBank/DDBJ whole genome shotgun (WGS) entry which is preliminary data.</text>
</comment>
<feature type="non-terminal residue" evidence="1">
    <location>
        <position position="1"/>
    </location>
</feature>
<organism evidence="1">
    <name type="scientific">marine sediment metagenome</name>
    <dbReference type="NCBI Taxonomy" id="412755"/>
    <lineage>
        <taxon>unclassified sequences</taxon>
        <taxon>metagenomes</taxon>
        <taxon>ecological metagenomes</taxon>
    </lineage>
</organism>
<dbReference type="AlphaFoldDB" id="X0TK72"/>